<feature type="domain" description="VPS10" evidence="9">
    <location>
        <begin position="745"/>
        <end position="1376"/>
    </location>
</feature>
<keyword evidence="3" id="KW-0677">Repeat</keyword>
<dbReference type="GO" id="GO:0006896">
    <property type="term" value="P:Golgi to vacuole transport"/>
    <property type="evidence" value="ECO:0007669"/>
    <property type="project" value="TreeGrafter"/>
</dbReference>
<feature type="transmembrane region" description="Helical" evidence="7">
    <location>
        <begin position="1380"/>
        <end position="1401"/>
    </location>
</feature>
<dbReference type="Gene3D" id="3.30.60.270">
    <property type="match status" value="2"/>
</dbReference>
<keyword evidence="4 7" id="KW-1133">Transmembrane helix</keyword>
<name>A0A0C2X052_SERVB</name>
<dbReference type="PANTHER" id="PTHR12106">
    <property type="entry name" value="SORTILIN RELATED"/>
    <property type="match status" value="1"/>
</dbReference>
<dbReference type="InterPro" id="IPR015943">
    <property type="entry name" value="WD40/YVTN_repeat-like_dom_sf"/>
</dbReference>
<dbReference type="GO" id="GO:0006895">
    <property type="term" value="P:Golgi to endosome transport"/>
    <property type="evidence" value="ECO:0007669"/>
    <property type="project" value="TreeGrafter"/>
</dbReference>
<feature type="signal peptide" evidence="8">
    <location>
        <begin position="1"/>
        <end position="21"/>
    </location>
</feature>
<dbReference type="FunFam" id="3.30.60.270:FF:000005">
    <property type="entry name" value="Sortilin"/>
    <property type="match status" value="1"/>
</dbReference>
<evidence type="ECO:0000256" key="1">
    <source>
        <dbReference type="ARBA" id="ARBA00004370"/>
    </source>
</evidence>
<evidence type="ECO:0000313" key="10">
    <source>
        <dbReference type="EMBL" id="KIM31663.1"/>
    </source>
</evidence>
<accession>A0A0C2X052</accession>
<keyword evidence="8" id="KW-0732">Signal</keyword>
<dbReference type="GO" id="GO:0005829">
    <property type="term" value="C:cytosol"/>
    <property type="evidence" value="ECO:0007669"/>
    <property type="project" value="GOC"/>
</dbReference>
<evidence type="ECO:0000256" key="6">
    <source>
        <dbReference type="ARBA" id="ARBA00023180"/>
    </source>
</evidence>
<dbReference type="InterPro" id="IPR006581">
    <property type="entry name" value="VPS10"/>
</dbReference>
<dbReference type="EMBL" id="KN824281">
    <property type="protein sequence ID" value="KIM31663.1"/>
    <property type="molecule type" value="Genomic_DNA"/>
</dbReference>
<feature type="transmembrane region" description="Helical" evidence="7">
    <location>
        <begin position="1422"/>
        <end position="1446"/>
    </location>
</feature>
<evidence type="ECO:0000256" key="4">
    <source>
        <dbReference type="ARBA" id="ARBA00022989"/>
    </source>
</evidence>
<keyword evidence="6" id="KW-0325">Glycoprotein</keyword>
<dbReference type="InterPro" id="IPR031777">
    <property type="entry name" value="Sortilin_C"/>
</dbReference>
<organism evidence="10 11">
    <name type="scientific">Serendipita vermifera MAFF 305830</name>
    <dbReference type="NCBI Taxonomy" id="933852"/>
    <lineage>
        <taxon>Eukaryota</taxon>
        <taxon>Fungi</taxon>
        <taxon>Dikarya</taxon>
        <taxon>Basidiomycota</taxon>
        <taxon>Agaricomycotina</taxon>
        <taxon>Agaricomycetes</taxon>
        <taxon>Sebacinales</taxon>
        <taxon>Serendipitaceae</taxon>
        <taxon>Serendipita</taxon>
    </lineage>
</organism>
<comment type="subcellular location">
    <subcellularLocation>
        <location evidence="1">Membrane</location>
    </subcellularLocation>
</comment>
<dbReference type="PANTHER" id="PTHR12106:SF27">
    <property type="entry name" value="SORTILIN-RELATED RECEPTOR"/>
    <property type="match status" value="1"/>
</dbReference>
<dbReference type="HOGENOM" id="CLU_000700_0_0_1"/>
<dbReference type="SUPFAM" id="SSF110296">
    <property type="entry name" value="Oligoxyloglucan reducing end-specific cellobiohydrolase"/>
    <property type="match status" value="2"/>
</dbReference>
<keyword evidence="2 7" id="KW-0812">Transmembrane</keyword>
<keyword evidence="5 7" id="KW-0472">Membrane</keyword>
<reference evidence="10 11" key="1">
    <citation type="submission" date="2014-04" db="EMBL/GenBank/DDBJ databases">
        <authorList>
            <consortium name="DOE Joint Genome Institute"/>
            <person name="Kuo A."/>
            <person name="Zuccaro A."/>
            <person name="Kohler A."/>
            <person name="Nagy L.G."/>
            <person name="Floudas D."/>
            <person name="Copeland A."/>
            <person name="Barry K.W."/>
            <person name="Cichocki N."/>
            <person name="Veneault-Fourrey C."/>
            <person name="LaButti K."/>
            <person name="Lindquist E.A."/>
            <person name="Lipzen A."/>
            <person name="Lundell T."/>
            <person name="Morin E."/>
            <person name="Murat C."/>
            <person name="Sun H."/>
            <person name="Tunlid A."/>
            <person name="Henrissat B."/>
            <person name="Grigoriev I.V."/>
            <person name="Hibbett D.S."/>
            <person name="Martin F."/>
            <person name="Nordberg H.P."/>
            <person name="Cantor M.N."/>
            <person name="Hua S.X."/>
        </authorList>
    </citation>
    <scope>NUCLEOTIDE SEQUENCE [LARGE SCALE GENOMIC DNA]</scope>
    <source>
        <strain evidence="10 11">MAFF 305830</strain>
    </source>
</reference>
<dbReference type="OrthoDB" id="443634at2759"/>
<protein>
    <recommendedName>
        <fullName evidence="9">VPS10 domain-containing protein</fullName>
    </recommendedName>
</protein>
<evidence type="ECO:0000256" key="3">
    <source>
        <dbReference type="ARBA" id="ARBA00022737"/>
    </source>
</evidence>
<dbReference type="Pfam" id="PF15901">
    <property type="entry name" value="Sortilin_C"/>
    <property type="match status" value="2"/>
</dbReference>
<dbReference type="STRING" id="933852.A0A0C2X052"/>
<reference evidence="11" key="2">
    <citation type="submission" date="2015-01" db="EMBL/GenBank/DDBJ databases">
        <title>Evolutionary Origins and Diversification of the Mycorrhizal Mutualists.</title>
        <authorList>
            <consortium name="DOE Joint Genome Institute"/>
            <consortium name="Mycorrhizal Genomics Consortium"/>
            <person name="Kohler A."/>
            <person name="Kuo A."/>
            <person name="Nagy L.G."/>
            <person name="Floudas D."/>
            <person name="Copeland A."/>
            <person name="Barry K.W."/>
            <person name="Cichocki N."/>
            <person name="Veneault-Fourrey C."/>
            <person name="LaButti K."/>
            <person name="Lindquist E.A."/>
            <person name="Lipzen A."/>
            <person name="Lundell T."/>
            <person name="Morin E."/>
            <person name="Murat C."/>
            <person name="Riley R."/>
            <person name="Ohm R."/>
            <person name="Sun H."/>
            <person name="Tunlid A."/>
            <person name="Henrissat B."/>
            <person name="Grigoriev I.V."/>
            <person name="Hibbett D.S."/>
            <person name="Martin F."/>
        </authorList>
    </citation>
    <scope>NUCLEOTIDE SEQUENCE [LARGE SCALE GENOMIC DNA]</scope>
    <source>
        <strain evidence="11">MAFF 305830</strain>
    </source>
</reference>
<dbReference type="GO" id="GO:0005794">
    <property type="term" value="C:Golgi apparatus"/>
    <property type="evidence" value="ECO:0007669"/>
    <property type="project" value="TreeGrafter"/>
</dbReference>
<feature type="domain" description="VPS10" evidence="9">
    <location>
        <begin position="68"/>
        <end position="719"/>
    </location>
</feature>
<dbReference type="Proteomes" id="UP000054097">
    <property type="component" value="Unassembled WGS sequence"/>
</dbReference>
<dbReference type="GO" id="GO:0016020">
    <property type="term" value="C:membrane"/>
    <property type="evidence" value="ECO:0007669"/>
    <property type="project" value="UniProtKB-SubCell"/>
</dbReference>
<evidence type="ECO:0000256" key="8">
    <source>
        <dbReference type="SAM" id="SignalP"/>
    </source>
</evidence>
<dbReference type="Gene3D" id="2.130.10.10">
    <property type="entry name" value="YVTN repeat-like/Quinoprotein amine dehydrogenase"/>
    <property type="match status" value="2"/>
</dbReference>
<proteinExistence type="predicted"/>
<evidence type="ECO:0000259" key="9">
    <source>
        <dbReference type="SMART" id="SM00602"/>
    </source>
</evidence>
<evidence type="ECO:0000256" key="5">
    <source>
        <dbReference type="ARBA" id="ARBA00023136"/>
    </source>
</evidence>
<evidence type="ECO:0000256" key="2">
    <source>
        <dbReference type="ARBA" id="ARBA00022692"/>
    </source>
</evidence>
<dbReference type="Gene3D" id="2.10.70.80">
    <property type="match status" value="2"/>
</dbReference>
<sequence length="1481" mass="167006">MQAIWGLAFVVFGLLSPSFDATHRSGILGAVSGLLPSLAVHAKTAPENTLTYFENPPTRLYYFDDTTTVLYFDGTAGDVYISEDEGKNWNIVDGIPREEAAMLIEHPFDNRIAFVLTKTTKHYKTTDRGRTWRSFNVPMSPAFSGATLAFHAEPAKSGYVLYQGIKCERDSWWGASVCHEETFYTKDGFADEPQVLLKDTAKCIFAHSSKDFSHTEHSDLIFCQAFEADAEEVHSIESSRLLASSDFFKEDRRIVDFGLSGRLSRGVMAMGVVSKFLVVALRDLSEGANGEMVLYVTVDSKNWAKAHFPHASNAKLREKSYTIVESTTHSLAIDVQSHTSRNIGTLFVSNSNGTYFVEALRDTHRSDAGYVDFEDLVNIDGVGFANYIQNAREVDAGTANLKLKTVMTYDDGSSWSPIKPPTRDMHERPYGCDTNDITKCSLHLHSISDPHNIGRVFSSTAPGFVLGVGSVSEYLFPYEQSDTYFSRDGGATWKQVRHGAHKYEFGDQGNIMVIVNDEDYDNHIRYSIDSGVSWQKFDIGIKLRAMLLTTIPDSTSQKFVLLGLVGRGQGEGDKRYVIVHLDFAGMRSRQCDETDMEKWYARGANNHECIMGHKQWFWRRKLGRDCYIGNKFKDPESHPERCECIDADFECDYNYVREGDKCVSAGPEPIPAGVCVGDTPGLTYQGSSGYRLVPGNTCKRLSGPQKDDLVTKDCAQAQPVEGNVAHQTFKFPTKLASHVYFRKSTTLLVQLYDSTIWQSSNEGWTWKQLYPEERLLTFYMHSYSDDRAYLFTGGTRYYYTTDGARSWNVADAPLPPSRQVPQLLAFHPSHSDYLIWMGDADCNENMANCHVEAHITFDHGRSWDLLEKYIKQCAFARDAAFKVDEKEIICESYRDKTGRQDTFGSHNPLELVIGTNWYKDKQKIFDQVVGFATFSEYLLVAEVTPGTSSLDLQVSLNGNRFAKGLFPQDMRLDNRAYTILESTTDAVFLHVTMSDARGAEWGNLLKSNSNGTYYGLSLDYVNRNTAGYVDYEKMIGIDGVVLVNVVTNPEEAVHTKRKTLQTRISHNDGGSWQRLTPPLRDSTGAAYPCNDVKCTLHLHGYTERSDPRATYSSPSVVGLMLAVGNVGESLAPYKESDTFLTRNAGFTWEEVHKDAHMWEFGDSGSILVIVNDEEPTDHVQFTTDEGLHWKEYKFGKRLRVTSLSTVPADNSRKFLLIGYEPSDDTKSVAVYLDFSALTRKQCVLNTDDPAHDDFELWSPSEVREEQCLFGTQTKYYRRVRSANCFVGQLDKPPPTIHKNCTCSDVDFECEYNHIRNNAGECVLAPGALPLPSDDSCMGDDDFWYERTAYRKIPKSMCVDGIRPDRGEAHICPGFRAHGSLFWWTILFIPFGFTALVAFWYYRRGGYRRGTIRLPDTYTFSDSGPLATLASIPWFIIGLAGVAWSYIENLPFIPQTLFRSRRGYRHVAVDEDAQVLRFEDED</sequence>
<dbReference type="SMART" id="SM00602">
    <property type="entry name" value="VPS10"/>
    <property type="match status" value="2"/>
</dbReference>
<evidence type="ECO:0000313" key="11">
    <source>
        <dbReference type="Proteomes" id="UP000054097"/>
    </source>
</evidence>
<dbReference type="InterPro" id="IPR031778">
    <property type="entry name" value="Sortilin_N"/>
</dbReference>
<keyword evidence="11" id="KW-1185">Reference proteome</keyword>
<dbReference type="InterPro" id="IPR050310">
    <property type="entry name" value="VPS10-sortilin"/>
</dbReference>
<evidence type="ECO:0000256" key="7">
    <source>
        <dbReference type="SAM" id="Phobius"/>
    </source>
</evidence>
<dbReference type="GO" id="GO:0006623">
    <property type="term" value="P:protein targeting to vacuole"/>
    <property type="evidence" value="ECO:0007669"/>
    <property type="project" value="TreeGrafter"/>
</dbReference>
<gene>
    <name evidence="10" type="ORF">M408DRAFT_327136</name>
</gene>
<dbReference type="Pfam" id="PF15902">
    <property type="entry name" value="Sortilin-Vps10"/>
    <property type="match status" value="2"/>
</dbReference>
<feature type="chain" id="PRO_5002158627" description="VPS10 domain-containing protein" evidence="8">
    <location>
        <begin position="22"/>
        <end position="1481"/>
    </location>
</feature>